<feature type="compositionally biased region" description="Basic and acidic residues" evidence="1">
    <location>
        <begin position="133"/>
        <end position="163"/>
    </location>
</feature>
<protein>
    <submittedName>
        <fullName evidence="3">Uncharacterized protein</fullName>
    </submittedName>
</protein>
<keyword evidence="4" id="KW-1185">Reference proteome</keyword>
<name>A0A182MPX0_9DIPT</name>
<evidence type="ECO:0000256" key="2">
    <source>
        <dbReference type="SAM" id="SignalP"/>
    </source>
</evidence>
<feature type="compositionally biased region" description="Basic and acidic residues" evidence="1">
    <location>
        <begin position="75"/>
        <end position="124"/>
    </location>
</feature>
<accession>A0A182MPX0</accession>
<dbReference type="VEuPathDB" id="VectorBase:ACUA023464"/>
<organism evidence="3 4">
    <name type="scientific">Anopheles culicifacies</name>
    <dbReference type="NCBI Taxonomy" id="139723"/>
    <lineage>
        <taxon>Eukaryota</taxon>
        <taxon>Metazoa</taxon>
        <taxon>Ecdysozoa</taxon>
        <taxon>Arthropoda</taxon>
        <taxon>Hexapoda</taxon>
        <taxon>Insecta</taxon>
        <taxon>Pterygota</taxon>
        <taxon>Neoptera</taxon>
        <taxon>Endopterygota</taxon>
        <taxon>Diptera</taxon>
        <taxon>Nematocera</taxon>
        <taxon>Culicoidea</taxon>
        <taxon>Culicidae</taxon>
        <taxon>Anophelinae</taxon>
        <taxon>Anopheles</taxon>
        <taxon>culicifacies species complex</taxon>
    </lineage>
</organism>
<proteinExistence type="predicted"/>
<dbReference type="AlphaFoldDB" id="A0A182MPX0"/>
<feature type="signal peptide" evidence="2">
    <location>
        <begin position="1"/>
        <end position="18"/>
    </location>
</feature>
<dbReference type="EMBL" id="AXCM01008080">
    <property type="status" value="NOT_ANNOTATED_CDS"/>
    <property type="molecule type" value="Genomic_DNA"/>
</dbReference>
<evidence type="ECO:0000256" key="1">
    <source>
        <dbReference type="SAM" id="MobiDB-lite"/>
    </source>
</evidence>
<feature type="chain" id="PRO_5008128638" evidence="2">
    <location>
        <begin position="19"/>
        <end position="193"/>
    </location>
</feature>
<reference evidence="3" key="2">
    <citation type="submission" date="2020-05" db="UniProtKB">
        <authorList>
            <consortium name="EnsemblMetazoa"/>
        </authorList>
    </citation>
    <scope>IDENTIFICATION</scope>
    <source>
        <strain evidence="3">A-37</strain>
    </source>
</reference>
<feature type="region of interest" description="Disordered" evidence="1">
    <location>
        <begin position="58"/>
        <end position="193"/>
    </location>
</feature>
<sequence length="193" mass="21416">MAKVAILVIISLWAGVFAKPYGVEKDSSISSFDSSPHRLTDNYLIQLYERLLQIRPAKRPQVEEDQSDQLPSGTRDSKDIVTDEASRPVVPAKKDDHQELNTLDKELLPAVDREEKKTELDTGEGKQPASKNNELEPQPKESAEVSRYDPRPEISGKVDDSKDKRGKHPEHGVGATVSSEPMPPLVQINVNVA</sequence>
<dbReference type="EnsemblMetazoa" id="ACUA023464-RA">
    <property type="protein sequence ID" value="ACUA023464-PA"/>
    <property type="gene ID" value="ACUA023464"/>
</dbReference>
<evidence type="ECO:0000313" key="4">
    <source>
        <dbReference type="Proteomes" id="UP000075883"/>
    </source>
</evidence>
<evidence type="ECO:0000313" key="3">
    <source>
        <dbReference type="EnsemblMetazoa" id="ACUA023464-PA"/>
    </source>
</evidence>
<keyword evidence="2" id="KW-0732">Signal</keyword>
<dbReference type="Proteomes" id="UP000075883">
    <property type="component" value="Unassembled WGS sequence"/>
</dbReference>
<reference evidence="4" key="1">
    <citation type="submission" date="2013-09" db="EMBL/GenBank/DDBJ databases">
        <title>The Genome Sequence of Anopheles culicifacies species A.</title>
        <authorList>
            <consortium name="The Broad Institute Genomics Platform"/>
            <person name="Neafsey D.E."/>
            <person name="Besansky N."/>
            <person name="Howell P."/>
            <person name="Walton C."/>
            <person name="Young S.K."/>
            <person name="Zeng Q."/>
            <person name="Gargeya S."/>
            <person name="Fitzgerald M."/>
            <person name="Haas B."/>
            <person name="Abouelleil A."/>
            <person name="Allen A.W."/>
            <person name="Alvarado L."/>
            <person name="Arachchi H.M."/>
            <person name="Berlin A.M."/>
            <person name="Chapman S.B."/>
            <person name="Gainer-Dewar J."/>
            <person name="Goldberg J."/>
            <person name="Griggs A."/>
            <person name="Gujja S."/>
            <person name="Hansen M."/>
            <person name="Howarth C."/>
            <person name="Imamovic A."/>
            <person name="Ireland A."/>
            <person name="Larimer J."/>
            <person name="McCowan C."/>
            <person name="Murphy C."/>
            <person name="Pearson M."/>
            <person name="Poon T.W."/>
            <person name="Priest M."/>
            <person name="Roberts A."/>
            <person name="Saif S."/>
            <person name="Shea T."/>
            <person name="Sisk P."/>
            <person name="Sykes S."/>
            <person name="Wortman J."/>
            <person name="Nusbaum C."/>
            <person name="Birren B."/>
        </authorList>
    </citation>
    <scope>NUCLEOTIDE SEQUENCE [LARGE SCALE GENOMIC DNA]</scope>
    <source>
        <strain evidence="4">A-37</strain>
    </source>
</reference>